<organism evidence="17 18">
    <name type="scientific">Myotis lucifugus</name>
    <name type="common">Little brown bat</name>
    <dbReference type="NCBI Taxonomy" id="59463"/>
    <lineage>
        <taxon>Eukaryota</taxon>
        <taxon>Metazoa</taxon>
        <taxon>Chordata</taxon>
        <taxon>Craniata</taxon>
        <taxon>Vertebrata</taxon>
        <taxon>Euteleostomi</taxon>
        <taxon>Mammalia</taxon>
        <taxon>Eutheria</taxon>
        <taxon>Laurasiatheria</taxon>
        <taxon>Chiroptera</taxon>
        <taxon>Yangochiroptera</taxon>
        <taxon>Vespertilionidae</taxon>
        <taxon>Myotis</taxon>
    </lineage>
</organism>
<dbReference type="Pfam" id="PF00999">
    <property type="entry name" value="Na_H_Exchanger"/>
    <property type="match status" value="1"/>
</dbReference>
<evidence type="ECO:0000259" key="15">
    <source>
        <dbReference type="Pfam" id="PF00999"/>
    </source>
</evidence>
<evidence type="ECO:0000256" key="13">
    <source>
        <dbReference type="SAM" id="Phobius"/>
    </source>
</evidence>
<dbReference type="PANTHER" id="PTHR10110">
    <property type="entry name" value="SODIUM/HYDROGEN EXCHANGER"/>
    <property type="match status" value="1"/>
</dbReference>
<evidence type="ECO:0000256" key="7">
    <source>
        <dbReference type="ARBA" id="ARBA00022989"/>
    </source>
</evidence>
<dbReference type="GO" id="GO:0005886">
    <property type="term" value="C:plasma membrane"/>
    <property type="evidence" value="ECO:0007669"/>
    <property type="project" value="UniProtKB-SubCell"/>
</dbReference>
<dbReference type="InterPro" id="IPR006153">
    <property type="entry name" value="Cation/H_exchanger_TM"/>
</dbReference>
<dbReference type="InterPro" id="IPR004709">
    <property type="entry name" value="NaH_exchanger"/>
</dbReference>
<feature type="transmembrane region" description="Helical" evidence="13">
    <location>
        <begin position="232"/>
        <end position="257"/>
    </location>
</feature>
<feature type="domain" description="Cation/H+ exchanger transmembrane" evidence="15">
    <location>
        <begin position="247"/>
        <end position="484"/>
    </location>
</feature>
<dbReference type="InterPro" id="IPR018422">
    <property type="entry name" value="Cation/H_exchanger_CPA1"/>
</dbReference>
<reference evidence="17 18" key="1">
    <citation type="journal article" date="2011" name="Nature">
        <title>A high-resolution map of human evolutionary constraint using 29 mammals.</title>
        <authorList>
            <person name="Lindblad-Toh K."/>
            <person name="Garber M."/>
            <person name="Zuk O."/>
            <person name="Lin M.F."/>
            <person name="Parker B.J."/>
            <person name="Washietl S."/>
            <person name="Kheradpour P."/>
            <person name="Ernst J."/>
            <person name="Jordan G."/>
            <person name="Mauceli E."/>
            <person name="Ward L.D."/>
            <person name="Lowe C.B."/>
            <person name="Holloway A.K."/>
            <person name="Clamp M."/>
            <person name="Gnerre S."/>
            <person name="Alfoldi J."/>
            <person name="Beal K."/>
            <person name="Chang J."/>
            <person name="Clawson H."/>
            <person name="Cuff J."/>
            <person name="Di Palma F."/>
            <person name="Fitzgerald S."/>
            <person name="Flicek P."/>
            <person name="Guttman M."/>
            <person name="Hubisz M.J."/>
            <person name="Jaffe D.B."/>
            <person name="Jungreis I."/>
            <person name="Kent W.J."/>
            <person name="Kostka D."/>
            <person name="Lara M."/>
            <person name="Martins A.L."/>
            <person name="Massingham T."/>
            <person name="Moltke I."/>
            <person name="Raney B.J."/>
            <person name="Rasmussen M.D."/>
            <person name="Robinson J."/>
            <person name="Stark A."/>
            <person name="Vilella A.J."/>
            <person name="Wen J."/>
            <person name="Xie X."/>
            <person name="Zody M.C."/>
            <person name="Baldwin J."/>
            <person name="Bloom T."/>
            <person name="Chin C.W."/>
            <person name="Heiman D."/>
            <person name="Nicol R."/>
            <person name="Nusbaum C."/>
            <person name="Young S."/>
            <person name="Wilkinson J."/>
            <person name="Worley K.C."/>
            <person name="Kovar C.L."/>
            <person name="Muzny D.M."/>
            <person name="Gibbs R.A."/>
            <person name="Cree A."/>
            <person name="Dihn H.H."/>
            <person name="Fowler G."/>
            <person name="Jhangiani S."/>
            <person name="Joshi V."/>
            <person name="Lee S."/>
            <person name="Lewis L.R."/>
            <person name="Nazareth L.V."/>
            <person name="Okwuonu G."/>
            <person name="Santibanez J."/>
            <person name="Warren W.C."/>
            <person name="Mardis E.R."/>
            <person name="Weinstock G.M."/>
            <person name="Wilson R.K."/>
            <person name="Delehaunty K."/>
            <person name="Dooling D."/>
            <person name="Fronik C."/>
            <person name="Fulton L."/>
            <person name="Fulton B."/>
            <person name="Graves T."/>
            <person name="Minx P."/>
            <person name="Sodergren E."/>
            <person name="Birney E."/>
            <person name="Margulies E.H."/>
            <person name="Herrero J."/>
            <person name="Green E.D."/>
            <person name="Haussler D."/>
            <person name="Siepel A."/>
            <person name="Goldman N."/>
            <person name="Pollard K.S."/>
            <person name="Pedersen J.S."/>
            <person name="Lander E.S."/>
            <person name="Kellis M."/>
        </authorList>
    </citation>
    <scope>NUCLEOTIDE SEQUENCE [LARGE SCALE GENOMIC DNA]</scope>
</reference>
<feature type="transmembrane region" description="Helical" evidence="13">
    <location>
        <begin position="361"/>
        <end position="380"/>
    </location>
</feature>
<keyword evidence="3 12" id="KW-0813">Transport</keyword>
<keyword evidence="5" id="KW-1003">Cell membrane</keyword>
<proteinExistence type="inferred from homology"/>
<dbReference type="GO" id="GO:0015386">
    <property type="term" value="F:potassium:proton antiporter activity"/>
    <property type="evidence" value="ECO:0007669"/>
    <property type="project" value="TreeGrafter"/>
</dbReference>
<evidence type="ECO:0000256" key="1">
    <source>
        <dbReference type="ARBA" id="ARBA00004651"/>
    </source>
</evidence>
<sequence>MGFQAPGPLSPWQWLLLLVALKGSKATSDLNKPTDSTAQQEPGAGFAASGPALGEITVFALDYDYVQVPYEVTLWILLASLAKIGESPHLGCARLPHHMCPDSLSRSVECILAGHILYVSHKHSPTACSASTYHIIYILNSSILHKNQVFSPILLFFLNYGIYYSIQGLNFYKDLFLMGLLLQMVCHLRNSGIGIAFFLKNKFQGWLLGAEEAISIGVRHQHDRMNNCTHEAYIILLTNVTPINSMNIVLYNILIAFTKMHKFESIEPVDILAGCARFIIVGVGGVFFGIVFGFVSAFITRFTQNISAIEPLIVFMFSYLSYLSAETLYLSGILAITACAVTMKKYVEENVSQTSYTTIKYFMKMLSSVSETLIFIFMGVSTVGKNHEWNWAFVGFTLAFCLVWRAISVFALFYVSNRFRTFPFSIKDQCIIFYSGVRGAGSFSLAFLLPLSLFPRKKMFVTATLVVIYFTVFIQGITIGPLVRYLDVKKTNKKESINEELHIRLMDHLKAGIEDVCGQWSHYQVRDKFKKFDHKYLRKILIRKNLPRSSIVSLYKKLEMKQVLEMAETGALSATAFSRPHQAQRTQGTKRLSPEDVASMRDLLTHNMYQVRQRTPSYNKYNLKPRTVEKQAKEILIRRQNTLRESMRKGHSLPWGKPAGAKNIRYLSFPYSHPQPARRDGEAAAREGDLRVWLL</sequence>
<comment type="subcellular location">
    <subcellularLocation>
        <location evidence="1">Cell membrane</location>
        <topology evidence="1">Multi-pass membrane protein</topology>
    </subcellularLocation>
</comment>
<dbReference type="EMBL" id="AAPE02045338">
    <property type="status" value="NOT_ANNOTATED_CDS"/>
    <property type="molecule type" value="Genomic_DNA"/>
</dbReference>
<comment type="similarity">
    <text evidence="2 12">Belongs to the monovalent cation:proton antiporter 1 (CPA1) transporter (TC 2.A.36) family.</text>
</comment>
<feature type="transmembrane region" description="Helical" evidence="13">
    <location>
        <begin position="278"/>
        <end position="299"/>
    </location>
</feature>
<keyword evidence="4 12" id="KW-0050">Antiport</keyword>
<keyword evidence="11 12" id="KW-0739">Sodium transport</keyword>
<evidence type="ECO:0000313" key="18">
    <source>
        <dbReference type="Proteomes" id="UP000001074"/>
    </source>
</evidence>
<evidence type="ECO:0000256" key="12">
    <source>
        <dbReference type="RuleBase" id="RU003722"/>
    </source>
</evidence>
<dbReference type="AlphaFoldDB" id="G1PYA2"/>
<evidence type="ECO:0000256" key="10">
    <source>
        <dbReference type="ARBA" id="ARBA00023136"/>
    </source>
</evidence>
<keyword evidence="18" id="KW-1185">Reference proteome</keyword>
<feature type="transmembrane region" description="Helical" evidence="13">
    <location>
        <begin position="149"/>
        <end position="166"/>
    </location>
</feature>
<reference evidence="17" key="3">
    <citation type="submission" date="2025-09" db="UniProtKB">
        <authorList>
            <consortium name="Ensembl"/>
        </authorList>
    </citation>
    <scope>IDENTIFICATION</scope>
</reference>
<dbReference type="EMBL" id="AAPE02045335">
    <property type="status" value="NOT_ANNOTATED_CDS"/>
    <property type="molecule type" value="Genomic_DNA"/>
</dbReference>
<evidence type="ECO:0000256" key="11">
    <source>
        <dbReference type="ARBA" id="ARBA00023201"/>
    </source>
</evidence>
<feature type="signal peptide" evidence="14">
    <location>
        <begin position="1"/>
        <end position="26"/>
    </location>
</feature>
<accession>G1PYA2</accession>
<dbReference type="GO" id="GO:0015385">
    <property type="term" value="F:sodium:proton antiporter activity"/>
    <property type="evidence" value="ECO:0007669"/>
    <property type="project" value="InterPro"/>
</dbReference>
<dbReference type="InterPro" id="IPR032103">
    <property type="entry name" value="NHE_CaM-bd"/>
</dbReference>
<dbReference type="GO" id="GO:0098719">
    <property type="term" value="P:sodium ion import across plasma membrane"/>
    <property type="evidence" value="ECO:0007669"/>
    <property type="project" value="TreeGrafter"/>
</dbReference>
<dbReference type="EMBL" id="AAPE02045337">
    <property type="status" value="NOT_ANNOTATED_CDS"/>
    <property type="molecule type" value="Genomic_DNA"/>
</dbReference>
<evidence type="ECO:0000313" key="17">
    <source>
        <dbReference type="Ensembl" id="ENSMLUP00000016434.1"/>
    </source>
</evidence>
<dbReference type="Ensembl" id="ENSMLUT00000023727.1">
    <property type="protein sequence ID" value="ENSMLUP00000016434.1"/>
    <property type="gene ID" value="ENSMLUG00000000828.2"/>
</dbReference>
<keyword evidence="8" id="KW-0915">Sodium</keyword>
<dbReference type="PANTHER" id="PTHR10110:SF103">
    <property type="entry name" value="SODIUM_HYDROGEN EXCHANGER 4"/>
    <property type="match status" value="1"/>
</dbReference>
<reference evidence="17" key="2">
    <citation type="submission" date="2025-08" db="UniProtKB">
        <authorList>
            <consortium name="Ensembl"/>
        </authorList>
    </citation>
    <scope>IDENTIFICATION</scope>
</reference>
<gene>
    <name evidence="17" type="primary">SLC9A4</name>
</gene>
<evidence type="ECO:0000256" key="14">
    <source>
        <dbReference type="SAM" id="SignalP"/>
    </source>
</evidence>
<dbReference type="GeneTree" id="ENSGT00940000160774"/>
<dbReference type="EMBL" id="AAPE02045336">
    <property type="status" value="NOT_ANNOTATED_CDS"/>
    <property type="molecule type" value="Genomic_DNA"/>
</dbReference>
<protein>
    <recommendedName>
        <fullName evidence="12">Sodium/hydrogen exchanger</fullName>
    </recommendedName>
</protein>
<evidence type="ECO:0000256" key="8">
    <source>
        <dbReference type="ARBA" id="ARBA00023053"/>
    </source>
</evidence>
<evidence type="ECO:0000256" key="9">
    <source>
        <dbReference type="ARBA" id="ARBA00023065"/>
    </source>
</evidence>
<dbReference type="Proteomes" id="UP000001074">
    <property type="component" value="Unassembled WGS sequence"/>
</dbReference>
<feature type="transmembrane region" description="Helical" evidence="13">
    <location>
        <begin position="436"/>
        <end position="454"/>
    </location>
</feature>
<feature type="transmembrane region" description="Helical" evidence="13">
    <location>
        <begin position="460"/>
        <end position="483"/>
    </location>
</feature>
<evidence type="ECO:0000256" key="4">
    <source>
        <dbReference type="ARBA" id="ARBA00022449"/>
    </source>
</evidence>
<feature type="transmembrane region" description="Helical" evidence="13">
    <location>
        <begin position="175"/>
        <end position="199"/>
    </location>
</feature>
<feature type="chain" id="PRO_5003419211" description="Sodium/hydrogen exchanger" evidence="14">
    <location>
        <begin position="27"/>
        <end position="695"/>
    </location>
</feature>
<dbReference type="HOGENOM" id="CLU_005912_4_3_1"/>
<dbReference type="EMBL" id="AAPE02045339">
    <property type="status" value="NOT_ANNOTATED_CDS"/>
    <property type="molecule type" value="Genomic_DNA"/>
</dbReference>
<dbReference type="Gene3D" id="6.10.250.2020">
    <property type="match status" value="1"/>
</dbReference>
<evidence type="ECO:0000256" key="5">
    <source>
        <dbReference type="ARBA" id="ARBA00022475"/>
    </source>
</evidence>
<dbReference type="Gene3D" id="6.10.250.1040">
    <property type="match status" value="1"/>
</dbReference>
<dbReference type="NCBIfam" id="TIGR00840">
    <property type="entry name" value="b_cpa1"/>
    <property type="match status" value="1"/>
</dbReference>
<keyword evidence="9 12" id="KW-0406">Ion transport</keyword>
<keyword evidence="7 13" id="KW-1133">Transmembrane helix</keyword>
<feature type="domain" description="Sodium/hydrogen exchanger regulatory region" evidence="16">
    <location>
        <begin position="575"/>
        <end position="680"/>
    </location>
</feature>
<keyword evidence="14" id="KW-0732">Signal</keyword>
<evidence type="ECO:0000256" key="6">
    <source>
        <dbReference type="ARBA" id="ARBA00022692"/>
    </source>
</evidence>
<feature type="transmembrane region" description="Helical" evidence="13">
    <location>
        <begin position="392"/>
        <end position="415"/>
    </location>
</feature>
<feature type="transmembrane region" description="Helical" evidence="13">
    <location>
        <begin position="319"/>
        <end position="341"/>
    </location>
</feature>
<dbReference type="Pfam" id="PF16644">
    <property type="entry name" value="NEXCaM_BD"/>
    <property type="match status" value="1"/>
</dbReference>
<keyword evidence="6 12" id="KW-0812">Transmembrane</keyword>
<name>G1PYA2_MYOLU</name>
<evidence type="ECO:0000259" key="16">
    <source>
        <dbReference type="Pfam" id="PF16644"/>
    </source>
</evidence>
<evidence type="ECO:0000256" key="2">
    <source>
        <dbReference type="ARBA" id="ARBA00007367"/>
    </source>
</evidence>
<keyword evidence="10 13" id="KW-0472">Membrane</keyword>
<dbReference type="GO" id="GO:0051453">
    <property type="term" value="P:regulation of intracellular pH"/>
    <property type="evidence" value="ECO:0007669"/>
    <property type="project" value="TreeGrafter"/>
</dbReference>
<evidence type="ECO:0000256" key="3">
    <source>
        <dbReference type="ARBA" id="ARBA00022448"/>
    </source>
</evidence>